<dbReference type="SUPFAM" id="SSF81301">
    <property type="entry name" value="Nucleotidyltransferase"/>
    <property type="match status" value="1"/>
</dbReference>
<evidence type="ECO:0000259" key="1">
    <source>
        <dbReference type="Pfam" id="PF18765"/>
    </source>
</evidence>
<dbReference type="CDD" id="cd05403">
    <property type="entry name" value="NT_KNTase_like"/>
    <property type="match status" value="1"/>
</dbReference>
<evidence type="ECO:0000313" key="3">
    <source>
        <dbReference type="Proteomes" id="UP000230956"/>
    </source>
</evidence>
<comment type="caution">
    <text evidence="2">The sequence shown here is derived from an EMBL/GenBank/DDBJ whole genome shotgun (WGS) entry which is preliminary data.</text>
</comment>
<dbReference type="InterPro" id="IPR041633">
    <property type="entry name" value="Polbeta"/>
</dbReference>
<feature type="domain" description="Polymerase beta nucleotidyltransferase" evidence="1">
    <location>
        <begin position="10"/>
        <end position="100"/>
    </location>
</feature>
<dbReference type="InterPro" id="IPR052930">
    <property type="entry name" value="TA_antitoxin_MntA"/>
</dbReference>
<name>A0A2M7TBI0_9ACTN</name>
<dbReference type="Pfam" id="PF18765">
    <property type="entry name" value="Polbeta"/>
    <property type="match status" value="1"/>
</dbReference>
<evidence type="ECO:0000313" key="2">
    <source>
        <dbReference type="EMBL" id="PIZ42482.1"/>
    </source>
</evidence>
<dbReference type="Proteomes" id="UP000230956">
    <property type="component" value="Unassembled WGS sequence"/>
</dbReference>
<dbReference type="NCBIfam" id="NF047752">
    <property type="entry name" value="MntA_antitoxin"/>
    <property type="match status" value="1"/>
</dbReference>
<proteinExistence type="predicted"/>
<reference evidence="3" key="1">
    <citation type="submission" date="2017-09" db="EMBL/GenBank/DDBJ databases">
        <title>Depth-based differentiation of microbial function through sediment-hosted aquifers and enrichment of novel symbionts in the deep terrestrial subsurface.</title>
        <authorList>
            <person name="Probst A.J."/>
            <person name="Ladd B."/>
            <person name="Jarett J.K."/>
            <person name="Geller-Mcgrath D.E."/>
            <person name="Sieber C.M.K."/>
            <person name="Emerson J.B."/>
            <person name="Anantharaman K."/>
            <person name="Thomas B.C."/>
            <person name="Malmstrom R."/>
            <person name="Stieglmeier M."/>
            <person name="Klingl A."/>
            <person name="Woyke T."/>
            <person name="Ryan C.M."/>
            <person name="Banfield J.F."/>
        </authorList>
    </citation>
    <scope>NUCLEOTIDE SEQUENCE [LARGE SCALE GENOMIC DNA]</scope>
</reference>
<dbReference type="PANTHER" id="PTHR43852:SF3">
    <property type="entry name" value="NUCLEOTIDYLTRANSFERASE"/>
    <property type="match status" value="1"/>
</dbReference>
<dbReference type="InterPro" id="IPR043519">
    <property type="entry name" value="NT_sf"/>
</dbReference>
<dbReference type="PANTHER" id="PTHR43852">
    <property type="entry name" value="NUCLEOTIDYLTRANSFERASE"/>
    <property type="match status" value="1"/>
</dbReference>
<dbReference type="Gene3D" id="3.30.460.10">
    <property type="entry name" value="Beta Polymerase, domain 2"/>
    <property type="match status" value="1"/>
</dbReference>
<gene>
    <name evidence="2" type="ORF">COY37_00355</name>
</gene>
<accession>A0A2M7TBI0</accession>
<dbReference type="AlphaFoldDB" id="A0A2M7TBI0"/>
<organism evidence="2 3">
    <name type="scientific">Candidatus Aquicultor secundus</name>
    <dbReference type="NCBI Taxonomy" id="1973895"/>
    <lineage>
        <taxon>Bacteria</taxon>
        <taxon>Bacillati</taxon>
        <taxon>Actinomycetota</taxon>
        <taxon>Candidatus Aquicultoria</taxon>
        <taxon>Candidatus Aquicultorales</taxon>
        <taxon>Candidatus Aquicultoraceae</taxon>
        <taxon>Candidatus Aquicultor</taxon>
    </lineage>
</organism>
<dbReference type="EMBL" id="PFNG01000012">
    <property type="protein sequence ID" value="PIZ42482.1"/>
    <property type="molecule type" value="Genomic_DNA"/>
</dbReference>
<protein>
    <recommendedName>
        <fullName evidence="1">Polymerase beta nucleotidyltransferase domain-containing protein</fullName>
    </recommendedName>
</protein>
<sequence length="140" mass="16655">MVLVREPIKQEITKVCRKYRVEFLALFGSRAAGEARKESDIDLAAFFSRRTSPREELDFFYELVRLFGTDRLDLIVLDRANPLLLKEVALYGVPLFERRKESFDEFIILAIAKYQDTRKNRRFEKELTEEFLEEKKREAV</sequence>